<protein>
    <submittedName>
        <fullName evidence="8">SusD family protein</fullName>
    </submittedName>
</protein>
<evidence type="ECO:0000256" key="2">
    <source>
        <dbReference type="ARBA" id="ARBA00006275"/>
    </source>
</evidence>
<comment type="subcellular location">
    <subcellularLocation>
        <location evidence="1">Cell outer membrane</location>
    </subcellularLocation>
</comment>
<feature type="domain" description="SusD-like N-terminal" evidence="7">
    <location>
        <begin position="35"/>
        <end position="220"/>
    </location>
</feature>
<evidence type="ECO:0000259" key="7">
    <source>
        <dbReference type="Pfam" id="PF14322"/>
    </source>
</evidence>
<proteinExistence type="inferred from homology"/>
<dbReference type="SUPFAM" id="SSF48452">
    <property type="entry name" value="TPR-like"/>
    <property type="match status" value="1"/>
</dbReference>
<name>A0A1K1PWJ6_9FLAO</name>
<dbReference type="OrthoDB" id="653598at2"/>
<feature type="domain" description="RagB/SusD" evidence="6">
    <location>
        <begin position="331"/>
        <end position="447"/>
    </location>
</feature>
<gene>
    <name evidence="8" type="ORF">SAMN02927921_02079</name>
</gene>
<dbReference type="Pfam" id="PF14322">
    <property type="entry name" value="SusD-like_3"/>
    <property type="match status" value="1"/>
</dbReference>
<evidence type="ECO:0000256" key="1">
    <source>
        <dbReference type="ARBA" id="ARBA00004442"/>
    </source>
</evidence>
<evidence type="ECO:0000256" key="5">
    <source>
        <dbReference type="ARBA" id="ARBA00023237"/>
    </source>
</evidence>
<dbReference type="EMBL" id="FPJE01000010">
    <property type="protein sequence ID" value="SFW51819.1"/>
    <property type="molecule type" value="Genomic_DNA"/>
</dbReference>
<keyword evidence="9" id="KW-1185">Reference proteome</keyword>
<evidence type="ECO:0000256" key="3">
    <source>
        <dbReference type="ARBA" id="ARBA00022729"/>
    </source>
</evidence>
<evidence type="ECO:0000256" key="4">
    <source>
        <dbReference type="ARBA" id="ARBA00023136"/>
    </source>
</evidence>
<reference evidence="8 9" key="1">
    <citation type="submission" date="2016-11" db="EMBL/GenBank/DDBJ databases">
        <authorList>
            <person name="Jaros S."/>
            <person name="Januszkiewicz K."/>
            <person name="Wedrychowicz H."/>
        </authorList>
    </citation>
    <scope>NUCLEOTIDE SEQUENCE [LARGE SCALE GENOMIC DNA]</scope>
    <source>
        <strain evidence="8 9">CGMCC 1.12145</strain>
    </source>
</reference>
<dbReference type="InterPro" id="IPR012944">
    <property type="entry name" value="SusD_RagB_dom"/>
</dbReference>
<keyword evidence="5" id="KW-0998">Cell outer membrane</keyword>
<organism evidence="8 9">
    <name type="scientific">Sinomicrobium oceani</name>
    <dbReference type="NCBI Taxonomy" id="1150368"/>
    <lineage>
        <taxon>Bacteria</taxon>
        <taxon>Pseudomonadati</taxon>
        <taxon>Bacteroidota</taxon>
        <taxon>Flavobacteriia</taxon>
        <taxon>Flavobacteriales</taxon>
        <taxon>Flavobacteriaceae</taxon>
        <taxon>Sinomicrobium</taxon>
    </lineage>
</organism>
<evidence type="ECO:0000313" key="8">
    <source>
        <dbReference type="EMBL" id="SFW51819.1"/>
    </source>
</evidence>
<dbReference type="Gene3D" id="1.25.40.390">
    <property type="match status" value="1"/>
</dbReference>
<dbReference type="RefSeq" id="WP_072317301.1">
    <property type="nucleotide sequence ID" value="NZ_FPJE01000010.1"/>
</dbReference>
<sequence>MKKITYVLLMTAMVFSSCRDYVEVDQPGKRTLKYTSDFQYILNNTTNLESTFYYPELASDDIEIVDEEFISRMSDVDKYAYAWADYIFIDEEDRDWARLYKQVYICNEVITNVMSSAEGTESEKNNIMGQAKVHRAYAYYCLVNIYARQYDVATASSDPGVPLLTTPDLFASLKRASVREVYDLILQDLEDATGLLPDFQDNSFMPSLAGTYGFLARVSLQIGDYDNALLNAEDALGLRNTLNNLEDYANGSAYPVKYEDPEILMAKGLGSTVLDYRLSDELTGLFDENDLRYELFTRPGTDITWNPFSGRVYWKPKLVYQGIYSGPTVPEMLLIKAECLARSGDAAAATEVLNTLRIARFRAGDYEPLSVVDDVLPTVLDERRRELFGTGIRWFDLKRLNKEDRFAKTISREFQGATYTLEPNANKYVFPIANIYISQNPEIEQNPR</sequence>
<dbReference type="InterPro" id="IPR011990">
    <property type="entry name" value="TPR-like_helical_dom_sf"/>
</dbReference>
<dbReference type="Pfam" id="PF07980">
    <property type="entry name" value="SusD_RagB"/>
    <property type="match status" value="1"/>
</dbReference>
<accession>A0A1K1PWJ6</accession>
<dbReference type="Proteomes" id="UP000182248">
    <property type="component" value="Unassembled WGS sequence"/>
</dbReference>
<dbReference type="AlphaFoldDB" id="A0A1K1PWJ6"/>
<dbReference type="PROSITE" id="PS51257">
    <property type="entry name" value="PROKAR_LIPOPROTEIN"/>
    <property type="match status" value="1"/>
</dbReference>
<evidence type="ECO:0000259" key="6">
    <source>
        <dbReference type="Pfam" id="PF07980"/>
    </source>
</evidence>
<comment type="similarity">
    <text evidence="2">Belongs to the SusD family.</text>
</comment>
<keyword evidence="3" id="KW-0732">Signal</keyword>
<dbReference type="GO" id="GO:0009279">
    <property type="term" value="C:cell outer membrane"/>
    <property type="evidence" value="ECO:0007669"/>
    <property type="project" value="UniProtKB-SubCell"/>
</dbReference>
<evidence type="ECO:0000313" key="9">
    <source>
        <dbReference type="Proteomes" id="UP000182248"/>
    </source>
</evidence>
<dbReference type="InterPro" id="IPR033985">
    <property type="entry name" value="SusD-like_N"/>
</dbReference>
<keyword evidence="4" id="KW-0472">Membrane</keyword>
<dbReference type="STRING" id="1150368.SAMN02927921_02079"/>